<dbReference type="InterPro" id="IPR001757">
    <property type="entry name" value="P_typ_ATPase"/>
</dbReference>
<dbReference type="SFLD" id="SFLDG00002">
    <property type="entry name" value="C1.7:_P-type_atpase_like"/>
    <property type="match status" value="1"/>
</dbReference>
<dbReference type="InterPro" id="IPR023298">
    <property type="entry name" value="ATPase_P-typ_TM_dom_sf"/>
</dbReference>
<keyword evidence="10" id="KW-1185">Reference proteome</keyword>
<dbReference type="InterPro" id="IPR008250">
    <property type="entry name" value="ATPase_P-typ_transduc_dom_A_sf"/>
</dbReference>
<dbReference type="PROSITE" id="PS00154">
    <property type="entry name" value="ATPASE_E1_E2"/>
    <property type="match status" value="1"/>
</dbReference>
<dbReference type="SUPFAM" id="SSF81653">
    <property type="entry name" value="Calcium ATPase, transduction domain A"/>
    <property type="match status" value="1"/>
</dbReference>
<evidence type="ECO:0000313" key="10">
    <source>
        <dbReference type="Proteomes" id="UP001229952"/>
    </source>
</evidence>
<dbReference type="InterPro" id="IPR018303">
    <property type="entry name" value="ATPase_P-typ_P_site"/>
</dbReference>
<feature type="transmembrane region" description="Helical" evidence="7">
    <location>
        <begin position="798"/>
        <end position="818"/>
    </location>
</feature>
<feature type="transmembrane region" description="Helical" evidence="7">
    <location>
        <begin position="109"/>
        <end position="126"/>
    </location>
</feature>
<evidence type="ECO:0000313" key="9">
    <source>
        <dbReference type="EMBL" id="WLQ41554.1"/>
    </source>
</evidence>
<dbReference type="InterPro" id="IPR059000">
    <property type="entry name" value="ATPase_P-type_domA"/>
</dbReference>
<dbReference type="PRINTS" id="PR00119">
    <property type="entry name" value="CATATPASE"/>
</dbReference>
<sequence>MTQRALDPSGDEPNRSPIPSGTERPVMIDAGSELDPVHPVEPPAPGGGRGLTAAEVAERIARGEVNDVPVRSSRSLREIVHANVFTRFNLIIGVLWVIMLSVAPIQDSLFGFVIIANTGIGIVQEWRAKKTLDSLAVIGEAKPTVRRDGVAAEISTSEIVLGDLVELGPGDKVVVDGSVAESDSLEIDESLLTGEADPVLKRPGDPVMSGSFVVAGGGAFAATKVGREAYAAQLAEEASRFTLVQSELRSGISTILKYVTWMMIPTAIGLVLSQLVVDEHNFRASIARTVGGIVPMIPEGLVLLTSVAFAIGVVRLGRKQCLVQELPAIEGLARVDIVCLDKTGTLTEGGMDVTEVRALNGTDEPYLSRVLAAFGASDPRPNASLQAIIDAYPVPDGDGWGVTQSLPFSSARKYSGAAFDEGGGQASGWLLGAPDVLLPEDDPALTEIEQLNQQGLRVLLLARAEGPLDAPGTGAGAEPSALIVLEQRLRPDAQETLAYFADQRVATKVISGDNAVSVGAVAAKLGLPGAEHPVDARRLPTDPDEMATAMEENAVFGRVTPQQKREMVAALQSRGHTVAMTGDGVNDVLALKDADIGVSMGSGSEATRAVAQIVLLNNSFATLPSVVAEGRRVIGNITRVATLFLTKTVYSVLLAILVVCFQVEYPFLPRHLTLLSTLTIGIPAFFLALAPNKERAHPHFVRRVMRYAIPSGTIAAVATFTTYLLARHYYVGPGSLDAETSAATLTLFLVSMWVLAIIARPYTWWRICLVAAMGLAFLIVLAVPWLQNFFALKLVGAQMPWTAVGIAVVASAALEYAWRLVSRRFPA</sequence>
<evidence type="ECO:0000256" key="7">
    <source>
        <dbReference type="SAM" id="Phobius"/>
    </source>
</evidence>
<dbReference type="Gene3D" id="2.70.150.10">
    <property type="entry name" value="Calcium-transporting ATPase, cytoplasmic transduction domain A"/>
    <property type="match status" value="1"/>
</dbReference>
<feature type="transmembrane region" description="Helical" evidence="7">
    <location>
        <begin position="649"/>
        <end position="668"/>
    </location>
</feature>
<name>A0ABY9I4M2_9ACTN</name>
<feature type="transmembrane region" description="Helical" evidence="7">
    <location>
        <begin position="674"/>
        <end position="692"/>
    </location>
</feature>
<dbReference type="Pfam" id="PF00702">
    <property type="entry name" value="Hydrolase"/>
    <property type="match status" value="1"/>
</dbReference>
<dbReference type="RefSeq" id="WP_306088391.1">
    <property type="nucleotide sequence ID" value="NZ_CP120992.1"/>
</dbReference>
<keyword evidence="5 7" id="KW-0472">Membrane</keyword>
<dbReference type="Gene3D" id="3.40.1110.10">
    <property type="entry name" value="Calcium-transporting ATPase, cytoplasmic domain N"/>
    <property type="match status" value="1"/>
</dbReference>
<keyword evidence="3" id="KW-1278">Translocase</keyword>
<keyword evidence="2 7" id="KW-0812">Transmembrane</keyword>
<evidence type="ECO:0000256" key="2">
    <source>
        <dbReference type="ARBA" id="ARBA00022692"/>
    </source>
</evidence>
<comment type="subcellular location">
    <subcellularLocation>
        <location evidence="1">Cell membrane</location>
        <topology evidence="1">Multi-pass membrane protein</topology>
    </subcellularLocation>
</comment>
<protein>
    <submittedName>
        <fullName evidence="9">HAD-IC family P-type ATPase</fullName>
    </submittedName>
</protein>
<accession>A0ABY9I4M2</accession>
<organism evidence="9 10">
    <name type="scientific">Streptomyces laculatispora</name>
    <dbReference type="NCBI Taxonomy" id="887464"/>
    <lineage>
        <taxon>Bacteria</taxon>
        <taxon>Bacillati</taxon>
        <taxon>Actinomycetota</taxon>
        <taxon>Actinomycetes</taxon>
        <taxon>Kitasatosporales</taxon>
        <taxon>Streptomycetaceae</taxon>
        <taxon>Streptomyces</taxon>
    </lineage>
</organism>
<evidence type="ECO:0000256" key="1">
    <source>
        <dbReference type="ARBA" id="ARBA00004651"/>
    </source>
</evidence>
<evidence type="ECO:0000256" key="3">
    <source>
        <dbReference type="ARBA" id="ARBA00022967"/>
    </source>
</evidence>
<evidence type="ECO:0000256" key="6">
    <source>
        <dbReference type="SAM" id="MobiDB-lite"/>
    </source>
</evidence>
<dbReference type="EMBL" id="CP120992">
    <property type="protein sequence ID" value="WLQ41554.1"/>
    <property type="molecule type" value="Genomic_DNA"/>
</dbReference>
<feature type="transmembrane region" description="Helical" evidence="7">
    <location>
        <begin position="704"/>
        <end position="726"/>
    </location>
</feature>
<proteinExistence type="predicted"/>
<evidence type="ECO:0000256" key="5">
    <source>
        <dbReference type="ARBA" id="ARBA00023136"/>
    </source>
</evidence>
<feature type="transmembrane region" description="Helical" evidence="7">
    <location>
        <begin position="258"/>
        <end position="277"/>
    </location>
</feature>
<dbReference type="NCBIfam" id="TIGR01494">
    <property type="entry name" value="ATPase_P-type"/>
    <property type="match status" value="2"/>
</dbReference>
<evidence type="ECO:0000259" key="8">
    <source>
        <dbReference type="Pfam" id="PF00122"/>
    </source>
</evidence>
<feature type="transmembrane region" description="Helical" evidence="7">
    <location>
        <begin position="297"/>
        <end position="316"/>
    </location>
</feature>
<dbReference type="SUPFAM" id="SSF56784">
    <property type="entry name" value="HAD-like"/>
    <property type="match status" value="1"/>
</dbReference>
<feature type="transmembrane region" description="Helical" evidence="7">
    <location>
        <begin position="738"/>
        <end position="758"/>
    </location>
</feature>
<dbReference type="SUPFAM" id="SSF81665">
    <property type="entry name" value="Calcium ATPase, transmembrane domain M"/>
    <property type="match status" value="1"/>
</dbReference>
<dbReference type="Gene3D" id="1.20.1110.10">
    <property type="entry name" value="Calcium-transporting ATPase, transmembrane domain"/>
    <property type="match status" value="1"/>
</dbReference>
<dbReference type="SFLD" id="SFLDS00003">
    <property type="entry name" value="Haloacid_Dehalogenase"/>
    <property type="match status" value="1"/>
</dbReference>
<dbReference type="InterPro" id="IPR023214">
    <property type="entry name" value="HAD_sf"/>
</dbReference>
<feature type="transmembrane region" description="Helical" evidence="7">
    <location>
        <begin position="765"/>
        <end position="786"/>
    </location>
</feature>
<dbReference type="PANTHER" id="PTHR42861">
    <property type="entry name" value="CALCIUM-TRANSPORTING ATPASE"/>
    <property type="match status" value="1"/>
</dbReference>
<dbReference type="Proteomes" id="UP001229952">
    <property type="component" value="Chromosome"/>
</dbReference>
<dbReference type="Gene3D" id="3.40.50.1000">
    <property type="entry name" value="HAD superfamily/HAD-like"/>
    <property type="match status" value="1"/>
</dbReference>
<dbReference type="PRINTS" id="PR00120">
    <property type="entry name" value="HATPASE"/>
</dbReference>
<feature type="domain" description="P-type ATPase A" evidence="8">
    <location>
        <begin position="143"/>
        <end position="237"/>
    </location>
</feature>
<gene>
    <name evidence="9" type="ORF">P8A22_17120</name>
</gene>
<evidence type="ECO:0000256" key="4">
    <source>
        <dbReference type="ARBA" id="ARBA00022989"/>
    </source>
</evidence>
<reference evidence="9 10" key="1">
    <citation type="submission" date="2023-03" db="EMBL/GenBank/DDBJ databases">
        <title>Isolation and description of six Streptomyces strains from soil environments, able to metabolize different microbial glucans.</title>
        <authorList>
            <person name="Widen T."/>
            <person name="Larsbrink J."/>
        </authorList>
    </citation>
    <scope>NUCLEOTIDE SEQUENCE [LARGE SCALE GENOMIC DNA]</scope>
    <source>
        <strain evidence="9 10">Mut2</strain>
    </source>
</reference>
<dbReference type="InterPro" id="IPR044492">
    <property type="entry name" value="P_typ_ATPase_HD_dom"/>
</dbReference>
<dbReference type="InterPro" id="IPR023299">
    <property type="entry name" value="ATPase_P-typ_cyto_dom_N"/>
</dbReference>
<feature type="transmembrane region" description="Helical" evidence="7">
    <location>
        <begin position="84"/>
        <end position="103"/>
    </location>
</feature>
<dbReference type="Pfam" id="PF00122">
    <property type="entry name" value="E1-E2_ATPase"/>
    <property type="match status" value="1"/>
</dbReference>
<dbReference type="SFLD" id="SFLDF00027">
    <property type="entry name" value="p-type_atpase"/>
    <property type="match status" value="1"/>
</dbReference>
<dbReference type="InterPro" id="IPR036412">
    <property type="entry name" value="HAD-like_sf"/>
</dbReference>
<feature type="region of interest" description="Disordered" evidence="6">
    <location>
        <begin position="1"/>
        <end position="35"/>
    </location>
</feature>
<dbReference type="SUPFAM" id="SSF81660">
    <property type="entry name" value="Metal cation-transporting ATPase, ATP-binding domain N"/>
    <property type="match status" value="1"/>
</dbReference>
<keyword evidence="4 7" id="KW-1133">Transmembrane helix</keyword>